<gene>
    <name evidence="3" type="ORF">HMPREF0663_11639</name>
</gene>
<dbReference type="SUPFAM" id="SSF53474">
    <property type="entry name" value="alpha/beta-Hydrolases"/>
    <property type="match status" value="1"/>
</dbReference>
<dbReference type="eggNOG" id="COG0657">
    <property type="taxonomic scope" value="Bacteria"/>
</dbReference>
<evidence type="ECO:0000256" key="1">
    <source>
        <dbReference type="SAM" id="SignalP"/>
    </source>
</evidence>
<dbReference type="ESTHER" id="9bact-e7rr38">
    <property type="family name" value="Tannase_Bact"/>
</dbReference>
<dbReference type="AlphaFoldDB" id="E7RR38"/>
<reference evidence="3" key="1">
    <citation type="submission" date="2011-01" db="EMBL/GenBank/DDBJ databases">
        <authorList>
            <person name="Muzny D."/>
            <person name="Qin X."/>
            <person name="Buhay C."/>
            <person name="Dugan-Rocha S."/>
            <person name="Ding Y."/>
            <person name="Chen G."/>
            <person name="Hawes A."/>
            <person name="Holder M."/>
            <person name="Jhangiani S."/>
            <person name="Johnson A."/>
            <person name="Khan Z."/>
            <person name="Li Z."/>
            <person name="Liu W."/>
            <person name="Liu X."/>
            <person name="Perez L."/>
            <person name="Shen H."/>
            <person name="Wang Q."/>
            <person name="Watt J."/>
            <person name="Xi L."/>
            <person name="Xin Y."/>
            <person name="Zhou J."/>
            <person name="Deng J."/>
            <person name="Jiang H."/>
            <person name="Liu Y."/>
            <person name="Qu J."/>
            <person name="Song X.-Z."/>
            <person name="Zhang L."/>
            <person name="Villasana D."/>
            <person name="Johnson A."/>
            <person name="Liu J."/>
            <person name="Liyanage D."/>
            <person name="Lorensuhewa L."/>
            <person name="Robinson T."/>
            <person name="Song A."/>
            <person name="Song B.-B."/>
            <person name="Dinh H."/>
            <person name="Thornton R."/>
            <person name="Coyle M."/>
            <person name="Francisco L."/>
            <person name="Jackson L."/>
            <person name="Javaid M."/>
            <person name="Korchina V."/>
            <person name="Kovar C."/>
            <person name="Mata R."/>
            <person name="Mathew T."/>
            <person name="Ngo R."/>
            <person name="Nguyen L."/>
            <person name="Nguyen N."/>
            <person name="Okwuonu G."/>
            <person name="Ongeri F."/>
            <person name="Pham C."/>
            <person name="Simmons D."/>
            <person name="Wilczek-Boney K."/>
            <person name="Hale W."/>
            <person name="Jakkamsetti A."/>
            <person name="Pham P."/>
            <person name="Ruth R."/>
            <person name="San Lucas F."/>
            <person name="Warren J."/>
            <person name="Zhang J."/>
            <person name="Zhao Z."/>
            <person name="Zhou C."/>
            <person name="Zhu D."/>
            <person name="Lee S."/>
            <person name="Bess C."/>
            <person name="Blankenburg K."/>
            <person name="Forbes L."/>
            <person name="Fu Q."/>
            <person name="Gubbala S."/>
            <person name="Hirani K."/>
            <person name="Jayaseelan J.C."/>
            <person name="Lara F."/>
            <person name="Munidasa M."/>
            <person name="Palculict T."/>
            <person name="Patil S."/>
            <person name="Pu L.-L."/>
            <person name="Saada N."/>
            <person name="Tang L."/>
            <person name="Weissenberger G."/>
            <person name="Zhu Y."/>
            <person name="Hemphill L."/>
            <person name="Shang Y."/>
            <person name="Youmans B."/>
            <person name="Ayvaz T."/>
            <person name="Ross M."/>
            <person name="Santibanez J."/>
            <person name="Aqrawi P."/>
            <person name="Gross S."/>
            <person name="Joshi V."/>
            <person name="Fowler G."/>
            <person name="Nazareth L."/>
            <person name="Reid J."/>
            <person name="Worley K."/>
            <person name="Petrosino J."/>
            <person name="Highlander S."/>
            <person name="Gibbs R."/>
        </authorList>
    </citation>
    <scope>NUCLEOTIDE SEQUENCE [LARGE SCALE GENOMIC DNA]</scope>
    <source>
        <strain evidence="3">ATCC 33269</strain>
    </source>
</reference>
<dbReference type="InterPro" id="IPR049492">
    <property type="entry name" value="BD-FAE-like_dom"/>
</dbReference>
<dbReference type="EMBL" id="AEPE02000005">
    <property type="protein sequence ID" value="EFZ36726.1"/>
    <property type="molecule type" value="Genomic_DNA"/>
</dbReference>
<accession>E7RR38</accession>
<dbReference type="NCBIfam" id="NF041556">
    <property type="entry name" value="tannase_B"/>
    <property type="match status" value="1"/>
</dbReference>
<comment type="caution">
    <text evidence="3">The sequence shown here is derived from an EMBL/GenBank/DDBJ whole genome shotgun (WGS) entry which is preliminary data.</text>
</comment>
<dbReference type="RefSeq" id="WP_004369794.1">
    <property type="nucleotide sequence ID" value="NZ_GL833119.1"/>
</dbReference>
<dbReference type="InterPro" id="IPR029058">
    <property type="entry name" value="AB_hydrolase_fold"/>
</dbReference>
<keyword evidence="4" id="KW-1185">Reference proteome</keyword>
<evidence type="ECO:0000313" key="4">
    <source>
        <dbReference type="Proteomes" id="UP000005580"/>
    </source>
</evidence>
<dbReference type="InterPro" id="IPR048124">
    <property type="entry name" value="Tannase_B"/>
</dbReference>
<dbReference type="Pfam" id="PF20434">
    <property type="entry name" value="BD-FAE"/>
    <property type="match status" value="1"/>
</dbReference>
<evidence type="ECO:0000313" key="3">
    <source>
        <dbReference type="EMBL" id="EFZ36726.1"/>
    </source>
</evidence>
<name>E7RR38_9BACT</name>
<evidence type="ECO:0000259" key="2">
    <source>
        <dbReference type="Pfam" id="PF20434"/>
    </source>
</evidence>
<organism evidence="3 4">
    <name type="scientific">Hoylesella oralis ATCC 33269</name>
    <dbReference type="NCBI Taxonomy" id="873533"/>
    <lineage>
        <taxon>Bacteria</taxon>
        <taxon>Pseudomonadati</taxon>
        <taxon>Bacteroidota</taxon>
        <taxon>Bacteroidia</taxon>
        <taxon>Bacteroidales</taxon>
        <taxon>Prevotellaceae</taxon>
        <taxon>Hoylesella</taxon>
    </lineage>
</organism>
<dbReference type="STRING" id="28134.SAMN05444288_1284"/>
<dbReference type="Proteomes" id="UP000005580">
    <property type="component" value="Unassembled WGS sequence"/>
</dbReference>
<proteinExistence type="predicted"/>
<sequence length="495" mass="53724">MKKRIIMFVVAATCISGAVTAKKVAPKLTFDAGKGLSGELTMPQGQQLKYTAYTKLYFVTQVEDSTYQYLNIFVPEGATQSSPIFMRTYVGGYMASEAGYPQAGDATGRALQEGYVVVIPGSRGRNSTVKRGKKTVYTGRAPKALLDLKAAVRYLRYFDKEISGDAEKIITDGTSAGGAMSALLGATGNNPAYEKYLVEMGAAPVRDDVFASVCFCPITDLEHADMAYEWLYGNTSSRQALANITAKQISAELSALFPVYVNSLTLHKPDGTPLTADNYLAYIKQLLIESAQFAKDAGADIPDSIGFRFSNEAGWMPPLNGGVMPSLPTKGNKMPAIQKKQVGEYITDLDMSKYLNYVSDVTALKGVPAFDSYMVGGAAASGENGEFGDASGSNANFTVFAASKTGKAIAENVKENVRLLNPMNFIGDDRSTVAQHWYIRHGARDRDTAFSVPINLAMKLQNAGKDVNFKLPWNRPHSGDYALNELFEWLNRLVK</sequence>
<keyword evidence="1" id="KW-0732">Signal</keyword>
<protein>
    <recommendedName>
        <fullName evidence="2">BD-FAE-like domain-containing protein</fullName>
    </recommendedName>
</protein>
<feature type="signal peptide" evidence="1">
    <location>
        <begin position="1"/>
        <end position="21"/>
    </location>
</feature>
<feature type="domain" description="BD-FAE-like" evidence="2">
    <location>
        <begin position="70"/>
        <end position="244"/>
    </location>
</feature>
<dbReference type="Gene3D" id="3.40.50.1820">
    <property type="entry name" value="alpha/beta hydrolase"/>
    <property type="match status" value="1"/>
</dbReference>
<feature type="chain" id="PRO_5003221490" description="BD-FAE-like domain-containing protein" evidence="1">
    <location>
        <begin position="22"/>
        <end position="495"/>
    </location>
</feature>
<dbReference type="HOGENOM" id="CLU_007377_0_0_10"/>